<sequence>MNSSQSFVLQSNELLPSFLRKAGLDSEQAAALIDRLSDTQYEFVQQQLMQIIEREVEQGRVEARDVLTGQKKQFHSVIFGGKNSQADRVVAFNLAVL</sequence>
<evidence type="ECO:0000313" key="1">
    <source>
        <dbReference type="EMBL" id="OFJ46639.1"/>
    </source>
</evidence>
<evidence type="ECO:0000313" key="2">
    <source>
        <dbReference type="Proteomes" id="UP000092634"/>
    </source>
</evidence>
<reference evidence="1 2" key="1">
    <citation type="submission" date="2016-10" db="EMBL/GenBank/DDBJ databases">
        <title>Updated version of Genome Assembly of Janthinobacterium lividum ERGS5:01.</title>
        <authorList>
            <person name="Kumar R."/>
            <person name="Acharya V."/>
            <person name="Singh D."/>
        </authorList>
    </citation>
    <scope>NUCLEOTIDE SEQUENCE [LARGE SCALE GENOMIC DNA]</scope>
    <source>
        <strain evidence="1 2">ERGS5:01</strain>
    </source>
</reference>
<accession>A0A1E8PLY5</accession>
<proteinExistence type="predicted"/>
<dbReference type="AlphaFoldDB" id="A0A1E8PLY5"/>
<dbReference type="Proteomes" id="UP000092634">
    <property type="component" value="Unassembled WGS sequence"/>
</dbReference>
<name>A0A1E8PLY5_9BURK</name>
<organism evidence="1 2">
    <name type="scientific">Janthinobacterium lividum</name>
    <dbReference type="NCBI Taxonomy" id="29581"/>
    <lineage>
        <taxon>Bacteria</taxon>
        <taxon>Pseudomonadati</taxon>
        <taxon>Pseudomonadota</taxon>
        <taxon>Betaproteobacteria</taxon>
        <taxon>Burkholderiales</taxon>
        <taxon>Oxalobacteraceae</taxon>
        <taxon>Janthinobacterium</taxon>
    </lineage>
</organism>
<dbReference type="EMBL" id="MAQB02000011">
    <property type="protein sequence ID" value="OFJ46639.1"/>
    <property type="molecule type" value="Genomic_DNA"/>
</dbReference>
<comment type="caution">
    <text evidence="1">The sequence shown here is derived from an EMBL/GenBank/DDBJ whole genome shotgun (WGS) entry which is preliminary data.</text>
</comment>
<protein>
    <submittedName>
        <fullName evidence="1">Uncharacterized protein</fullName>
    </submittedName>
</protein>
<gene>
    <name evidence="1" type="ORF">BA896_020355</name>
</gene>